<gene>
    <name evidence="2" type="ORF">EZ242_11690</name>
</gene>
<dbReference type="RefSeq" id="WP_135285334.1">
    <property type="nucleotide sequence ID" value="NZ_SMLL01000004.1"/>
</dbReference>
<sequence length="274" mass="30084">MQPKPVSKYVQAGTTRIHYLEQGSGEPLVCLHGAGPGATAWSNYRGNLEALSRRHRVILPDLPGFGGSDKPTGVVERPLAHNSKVLKDFFDKLEIRTAAMIGNSMGGATTARFALDNPDRVTKMVLMGAAGAGLGTLAPQPPEGIRAMRAYFQNPSKEAMRALITTFVFDASFLTDELLEERFAASTDPEHLAFMRNRGPLEDMSHELARITVPTLLVWGQDDRFVPVEAAFKFLRAIQGAELHVFSRCGHWAQVEHAARFNRLVADFLEGDAK</sequence>
<evidence type="ECO:0000313" key="3">
    <source>
        <dbReference type="Proteomes" id="UP000297564"/>
    </source>
</evidence>
<keyword evidence="3" id="KW-1185">Reference proteome</keyword>
<dbReference type="PANTHER" id="PTHR46438">
    <property type="entry name" value="ALPHA/BETA-HYDROLASES SUPERFAMILY PROTEIN"/>
    <property type="match status" value="1"/>
</dbReference>
<dbReference type="Proteomes" id="UP000297564">
    <property type="component" value="Unassembled WGS sequence"/>
</dbReference>
<feature type="domain" description="AB hydrolase-1" evidence="1">
    <location>
        <begin position="27"/>
        <end position="258"/>
    </location>
</feature>
<dbReference type="EMBL" id="SMLL01000004">
    <property type="protein sequence ID" value="TFY99791.1"/>
    <property type="molecule type" value="Genomic_DNA"/>
</dbReference>
<dbReference type="PRINTS" id="PR00412">
    <property type="entry name" value="EPOXHYDRLASE"/>
</dbReference>
<dbReference type="PRINTS" id="PR00111">
    <property type="entry name" value="ABHYDROLASE"/>
</dbReference>
<organism evidence="2 3">
    <name type="scientific">Ramlibacter rhizophilus</name>
    <dbReference type="NCBI Taxonomy" id="1781167"/>
    <lineage>
        <taxon>Bacteria</taxon>
        <taxon>Pseudomonadati</taxon>
        <taxon>Pseudomonadota</taxon>
        <taxon>Betaproteobacteria</taxon>
        <taxon>Burkholderiales</taxon>
        <taxon>Comamonadaceae</taxon>
        <taxon>Ramlibacter</taxon>
    </lineage>
</organism>
<name>A0A4Z0BM03_9BURK</name>
<dbReference type="InterPro" id="IPR029058">
    <property type="entry name" value="AB_hydrolase_fold"/>
</dbReference>
<accession>A0A4Z0BM03</accession>
<comment type="caution">
    <text evidence="2">The sequence shown here is derived from an EMBL/GenBank/DDBJ whole genome shotgun (WGS) entry which is preliminary data.</text>
</comment>
<dbReference type="OrthoDB" id="9799989at2"/>
<reference evidence="2 3" key="1">
    <citation type="submission" date="2019-03" db="EMBL/GenBank/DDBJ databases">
        <title>Ramlibacter rhizophilus CCTCC AB2015357, whole genome shotgun sequence.</title>
        <authorList>
            <person name="Zhang X."/>
            <person name="Feng G."/>
            <person name="Zhu H."/>
        </authorList>
    </citation>
    <scope>NUCLEOTIDE SEQUENCE [LARGE SCALE GENOMIC DNA]</scope>
    <source>
        <strain evidence="2 3">CCTCC AB2015357</strain>
    </source>
</reference>
<evidence type="ECO:0000313" key="2">
    <source>
        <dbReference type="EMBL" id="TFY99791.1"/>
    </source>
</evidence>
<dbReference type="SUPFAM" id="SSF53474">
    <property type="entry name" value="alpha/beta-Hydrolases"/>
    <property type="match status" value="1"/>
</dbReference>
<dbReference type="Pfam" id="PF00561">
    <property type="entry name" value="Abhydrolase_1"/>
    <property type="match status" value="1"/>
</dbReference>
<dbReference type="PANTHER" id="PTHR46438:SF11">
    <property type="entry name" value="LIPASE-RELATED"/>
    <property type="match status" value="1"/>
</dbReference>
<protein>
    <submittedName>
        <fullName evidence="2">Alpha/beta fold hydrolase</fullName>
    </submittedName>
</protein>
<dbReference type="AlphaFoldDB" id="A0A4Z0BM03"/>
<dbReference type="InterPro" id="IPR000639">
    <property type="entry name" value="Epox_hydrolase-like"/>
</dbReference>
<evidence type="ECO:0000259" key="1">
    <source>
        <dbReference type="Pfam" id="PF00561"/>
    </source>
</evidence>
<dbReference type="InterPro" id="IPR000073">
    <property type="entry name" value="AB_hydrolase_1"/>
</dbReference>
<proteinExistence type="predicted"/>
<dbReference type="Gene3D" id="3.40.50.1820">
    <property type="entry name" value="alpha/beta hydrolase"/>
    <property type="match status" value="1"/>
</dbReference>
<keyword evidence="2" id="KW-0378">Hydrolase</keyword>
<dbReference type="GO" id="GO:0016787">
    <property type="term" value="F:hydrolase activity"/>
    <property type="evidence" value="ECO:0007669"/>
    <property type="project" value="UniProtKB-KW"/>
</dbReference>